<feature type="compositionally biased region" description="Pro residues" evidence="1">
    <location>
        <begin position="25"/>
        <end position="41"/>
    </location>
</feature>
<dbReference type="EMBL" id="JBGBPQ010000020">
    <property type="protein sequence ID" value="KAL1504100.1"/>
    <property type="molecule type" value="Genomic_DNA"/>
</dbReference>
<proteinExistence type="predicted"/>
<organism evidence="2 3">
    <name type="scientific">Prymnesium parvum</name>
    <name type="common">Toxic golden alga</name>
    <dbReference type="NCBI Taxonomy" id="97485"/>
    <lineage>
        <taxon>Eukaryota</taxon>
        <taxon>Haptista</taxon>
        <taxon>Haptophyta</taxon>
        <taxon>Prymnesiophyceae</taxon>
        <taxon>Prymnesiales</taxon>
        <taxon>Prymnesiaceae</taxon>
        <taxon>Prymnesium</taxon>
    </lineage>
</organism>
<protein>
    <submittedName>
        <fullName evidence="2">Uncharacterized protein</fullName>
    </submittedName>
</protein>
<feature type="region of interest" description="Disordered" evidence="1">
    <location>
        <begin position="1"/>
        <end position="60"/>
    </location>
</feature>
<reference evidence="2 3" key="1">
    <citation type="journal article" date="2024" name="Science">
        <title>Giant polyketide synthase enzymes in the biosynthesis of giant marine polyether toxins.</title>
        <authorList>
            <person name="Fallon T.R."/>
            <person name="Shende V.V."/>
            <person name="Wierzbicki I.H."/>
            <person name="Pendleton A.L."/>
            <person name="Watervoot N.F."/>
            <person name="Auber R.P."/>
            <person name="Gonzalez D.J."/>
            <person name="Wisecaver J.H."/>
            <person name="Moore B.S."/>
        </authorList>
    </citation>
    <scope>NUCLEOTIDE SEQUENCE [LARGE SCALE GENOMIC DNA]</scope>
    <source>
        <strain evidence="2 3">12B1</strain>
    </source>
</reference>
<evidence type="ECO:0000313" key="3">
    <source>
        <dbReference type="Proteomes" id="UP001515480"/>
    </source>
</evidence>
<evidence type="ECO:0000313" key="2">
    <source>
        <dbReference type="EMBL" id="KAL1504100.1"/>
    </source>
</evidence>
<evidence type="ECO:0000256" key="1">
    <source>
        <dbReference type="SAM" id="MobiDB-lite"/>
    </source>
</evidence>
<dbReference type="AlphaFoldDB" id="A0AB34ISG3"/>
<keyword evidence="3" id="KW-1185">Reference proteome</keyword>
<gene>
    <name evidence="2" type="ORF">AB1Y20_010510</name>
</gene>
<accession>A0AB34ISG3</accession>
<sequence>MVSHCRSSWRGRRAGDGGSRAAALPPTPPALPPPASPPLPVPIELAPALLPPPHRLPDGPQSAMAVLQLHEAQRRRRPPPAAPFAAAQQLMQLCATLLLHVSAGTPPPPRLSRAAAARRPPLALLVASHVREASRVGALARCLASIGGQADDPPAAVLLSWSAADSLRGAVRAAVAREGAAWLTAWEQPAPLKQFEHLALLAHAAAEVLGRDAWVCFCDDDDVVHPRRCAAYAAAIGALPAEVRAVGAAWNARPVVAEKVAGAQHVDELVRAGRVQMCSGDGQRHAAWDEYFNYAIELQTLLSFFGTACPPPARRSMYADLALLSYIKNCVLTARFKPSSAGFADNWAYFYDKPIEDTGAAAAQGNISGGVTSTDADLHAARRLREIGSLPTIQRMSDSELELLASQQRSILEIYCQSFAGAPQPVPLPAFFMLGKLALLDHMEALGYTEFALANDANLNKLISEQIQGAACTFCVSTIPSVSSMSPAAPACSIRARSS</sequence>
<comment type="caution">
    <text evidence="2">The sequence shown here is derived from an EMBL/GenBank/DDBJ whole genome shotgun (WGS) entry which is preliminary data.</text>
</comment>
<dbReference type="Proteomes" id="UP001515480">
    <property type="component" value="Unassembled WGS sequence"/>
</dbReference>
<name>A0AB34ISG3_PRYPA</name>